<keyword evidence="2" id="KW-1185">Reference proteome</keyword>
<evidence type="ECO:0000313" key="2">
    <source>
        <dbReference type="Proteomes" id="UP000234323"/>
    </source>
</evidence>
<organism evidence="1 2">
    <name type="scientific">Rhizophagus irregularis</name>
    <dbReference type="NCBI Taxonomy" id="588596"/>
    <lineage>
        <taxon>Eukaryota</taxon>
        <taxon>Fungi</taxon>
        <taxon>Fungi incertae sedis</taxon>
        <taxon>Mucoromycota</taxon>
        <taxon>Glomeromycotina</taxon>
        <taxon>Glomeromycetes</taxon>
        <taxon>Glomerales</taxon>
        <taxon>Glomeraceae</taxon>
        <taxon>Rhizophagus</taxon>
    </lineage>
</organism>
<accession>A0A2I1HVK4</accession>
<evidence type="ECO:0000313" key="1">
    <source>
        <dbReference type="EMBL" id="PKY62909.1"/>
    </source>
</evidence>
<name>A0A2I1HVK4_9GLOM</name>
<reference evidence="1 2" key="1">
    <citation type="submission" date="2015-10" db="EMBL/GenBank/DDBJ databases">
        <title>Genome analyses suggest a sexual origin of heterokaryosis in a supposedly ancient asexual fungus.</title>
        <authorList>
            <person name="Ropars J."/>
            <person name="Sedzielewska K."/>
            <person name="Noel J."/>
            <person name="Charron P."/>
            <person name="Farinelli L."/>
            <person name="Marton T."/>
            <person name="Kruger M."/>
            <person name="Pelin A."/>
            <person name="Brachmann A."/>
            <person name="Corradi N."/>
        </authorList>
    </citation>
    <scope>NUCLEOTIDE SEQUENCE [LARGE SCALE GENOMIC DNA]</scope>
    <source>
        <strain evidence="1 2">A4</strain>
    </source>
</reference>
<dbReference type="Proteomes" id="UP000234323">
    <property type="component" value="Unassembled WGS sequence"/>
</dbReference>
<sequence length="135" mass="15110">MSNMGDLSRINPNNTKDFLAFISYNEAVYLQEVTTLLSSFVENGFLKNLFDKGPQAMDKAQLLVDTFGESANPNNFTEQAKTANIQPTTLSLLFTIAVYVSSRSWDSFAARAYCLYGDMGDDTMTNYLHLLAHQK</sequence>
<dbReference type="EMBL" id="LLXI01008371">
    <property type="protein sequence ID" value="PKY62909.1"/>
    <property type="molecule type" value="Genomic_DNA"/>
</dbReference>
<proteinExistence type="predicted"/>
<dbReference type="AlphaFoldDB" id="A0A2I1HVK4"/>
<gene>
    <name evidence="1" type="ORF">RhiirA4_490313</name>
</gene>
<comment type="caution">
    <text evidence="1">The sequence shown here is derived from an EMBL/GenBank/DDBJ whole genome shotgun (WGS) entry which is preliminary data.</text>
</comment>
<dbReference type="VEuPathDB" id="FungiDB:RhiirA1_395756"/>
<protein>
    <submittedName>
        <fullName evidence="1">Uncharacterized protein</fullName>
    </submittedName>
</protein>